<keyword evidence="1 2" id="KW-0129">CBS domain</keyword>
<dbReference type="CDD" id="cd00038">
    <property type="entry name" value="CAP_ED"/>
    <property type="match status" value="1"/>
</dbReference>
<dbReference type="InterPro" id="IPR051257">
    <property type="entry name" value="Diverse_CBS-Domain"/>
</dbReference>
<sequence>MNEESNHIEIKSESLISGLAEQLMKVMPFSEMELADISYFIEACSEQYYAPKELIIGPDFDAPKFLYLIRQGSVVGERLENGEEHRFELEAGEMFSVGSVLTGRPVSTHYRAQGDCFILLFPVSKIPEMGVRAPVFIDYLKNRFKLALQKSQETLRQHFAAKAAETQLQQNTLGALCRRKPVSVTPDTPLRQALENMDEMRVGSILVIDPSGQLAGILTRYDLLKRVVLSEIDLNIPISNVMTKNLKTLQADDTVEAAANLMMQESIRHVPVLQHNEVVGLISERDLFTFQRFSVGNIGAEIRAAHTLDGLVVASAHIRQYARNLLSQGVTGHRLTGLVSYLNDALTDQLIKITAPKFNIDLNQVCWLALGSEGREEQTIATDQDNALIVPDDTSDAAMQQYLAFAREVNEGLDACGYPLCKGNVMASNPDYCRRQRDWVKRCAQWIDAGSPQDLLDSSIFFDFRPISGNATLAQPMQKYVADAAEKTPRFIALLATNAMKWKVPLTLFGGIDSEKIGGKPAIDVKLHGTALITDFARIYALAKGITERNTKTRLEAVAAALGYDDARAADWVATFEFLQTLRLKAQMDDDALGGNPNAVAMSSLSKVDKVILKASFNVMQTMQHRLRLDYVR</sequence>
<dbReference type="InterPro" id="IPR000595">
    <property type="entry name" value="cNMP-bd_dom"/>
</dbReference>
<dbReference type="InterPro" id="IPR005105">
    <property type="entry name" value="GlnD_Uridyltrans_N"/>
</dbReference>
<dbReference type="InterPro" id="IPR018821">
    <property type="entry name" value="DUF294_put_nucleoTrafse_sb-bd"/>
</dbReference>
<dbReference type="PROSITE" id="PS51371">
    <property type="entry name" value="CBS"/>
    <property type="match status" value="2"/>
</dbReference>
<dbReference type="InterPro" id="IPR000644">
    <property type="entry name" value="CBS_dom"/>
</dbReference>
<evidence type="ECO:0000259" key="3">
    <source>
        <dbReference type="PROSITE" id="PS51371"/>
    </source>
</evidence>
<dbReference type="InterPro" id="IPR014710">
    <property type="entry name" value="RmlC-like_jellyroll"/>
</dbReference>
<reference evidence="4 5" key="1">
    <citation type="submission" date="2020-11" db="EMBL/GenBank/DDBJ databases">
        <title>Algicoccus daihaiensis sp.nov., isolated from Daihai Lake in Inner Mongolia.</title>
        <authorList>
            <person name="Kai J."/>
        </authorList>
    </citation>
    <scope>NUCLEOTIDE SEQUENCE [LARGE SCALE GENOMIC DNA]</scope>
    <source>
        <strain evidence="5">f23</strain>
    </source>
</reference>
<dbReference type="Proteomes" id="UP000831607">
    <property type="component" value="Chromosome"/>
</dbReference>
<evidence type="ECO:0000256" key="1">
    <source>
        <dbReference type="ARBA" id="ARBA00023122"/>
    </source>
</evidence>
<protein>
    <submittedName>
        <fullName evidence="4">CBS domain-containing protein</fullName>
    </submittedName>
</protein>
<accession>A0ABY4AKT9</accession>
<dbReference type="Pfam" id="PF00027">
    <property type="entry name" value="cNMP_binding"/>
    <property type="match status" value="1"/>
</dbReference>
<feature type="domain" description="CBS" evidence="3">
    <location>
        <begin position="177"/>
        <end position="234"/>
    </location>
</feature>
<evidence type="ECO:0000313" key="5">
    <source>
        <dbReference type="Proteomes" id="UP000831607"/>
    </source>
</evidence>
<dbReference type="PANTHER" id="PTHR43080">
    <property type="entry name" value="CBS DOMAIN-CONTAINING PROTEIN CBSX3, MITOCHONDRIAL"/>
    <property type="match status" value="1"/>
</dbReference>
<dbReference type="Pfam" id="PF03445">
    <property type="entry name" value="DUF294"/>
    <property type="match status" value="1"/>
</dbReference>
<evidence type="ECO:0000256" key="2">
    <source>
        <dbReference type="PROSITE-ProRule" id="PRU00703"/>
    </source>
</evidence>
<gene>
    <name evidence="4" type="ORF">DHf2319_02945</name>
</gene>
<dbReference type="PANTHER" id="PTHR43080:SF2">
    <property type="entry name" value="CBS DOMAIN-CONTAINING PROTEIN"/>
    <property type="match status" value="1"/>
</dbReference>
<dbReference type="InterPro" id="IPR018490">
    <property type="entry name" value="cNMP-bd_dom_sf"/>
</dbReference>
<dbReference type="EMBL" id="CP063982">
    <property type="protein sequence ID" value="UOD50897.1"/>
    <property type="molecule type" value="Genomic_DNA"/>
</dbReference>
<dbReference type="Gene3D" id="2.60.120.10">
    <property type="entry name" value="Jelly Rolls"/>
    <property type="match status" value="1"/>
</dbReference>
<dbReference type="SUPFAM" id="SSF51206">
    <property type="entry name" value="cAMP-binding domain-like"/>
    <property type="match status" value="1"/>
</dbReference>
<evidence type="ECO:0000313" key="4">
    <source>
        <dbReference type="EMBL" id="UOD50897.1"/>
    </source>
</evidence>
<name>A0ABY4AKT9_9BURK</name>
<dbReference type="InterPro" id="IPR046342">
    <property type="entry name" value="CBS_dom_sf"/>
</dbReference>
<dbReference type="CDD" id="cd05401">
    <property type="entry name" value="NT_GlnE_GlnD_like"/>
    <property type="match status" value="1"/>
</dbReference>
<keyword evidence="5" id="KW-1185">Reference proteome</keyword>
<proteinExistence type="predicted"/>
<dbReference type="Pfam" id="PF00571">
    <property type="entry name" value="CBS"/>
    <property type="match status" value="2"/>
</dbReference>
<feature type="domain" description="CBS" evidence="3">
    <location>
        <begin position="242"/>
        <end position="301"/>
    </location>
</feature>
<dbReference type="SUPFAM" id="SSF54631">
    <property type="entry name" value="CBS-domain pair"/>
    <property type="match status" value="1"/>
</dbReference>
<organism evidence="4 5">
    <name type="scientific">Orrella daihaiensis</name>
    <dbReference type="NCBI Taxonomy" id="2782176"/>
    <lineage>
        <taxon>Bacteria</taxon>
        <taxon>Pseudomonadati</taxon>
        <taxon>Pseudomonadota</taxon>
        <taxon>Betaproteobacteria</taxon>
        <taxon>Burkholderiales</taxon>
        <taxon>Alcaligenaceae</taxon>
        <taxon>Orrella</taxon>
    </lineage>
</organism>
<dbReference type="Pfam" id="PF10335">
    <property type="entry name" value="DUF294_C"/>
    <property type="match status" value="1"/>
</dbReference>
<dbReference type="Gene3D" id="3.10.580.10">
    <property type="entry name" value="CBS-domain"/>
    <property type="match status" value="1"/>
</dbReference>
<dbReference type="RefSeq" id="WP_243479309.1">
    <property type="nucleotide sequence ID" value="NZ_CP063982.1"/>
</dbReference>
<dbReference type="SMART" id="SM00116">
    <property type="entry name" value="CBS"/>
    <property type="match status" value="2"/>
</dbReference>